<accession>A0ABW2X2P5</accession>
<protein>
    <submittedName>
        <fullName evidence="1">HEAT repeat domain-containing protein</fullName>
    </submittedName>
</protein>
<dbReference type="InterPro" id="IPR011989">
    <property type="entry name" value="ARM-like"/>
</dbReference>
<proteinExistence type="predicted"/>
<evidence type="ECO:0000313" key="2">
    <source>
        <dbReference type="Proteomes" id="UP001596915"/>
    </source>
</evidence>
<organism evidence="1 2">
    <name type="scientific">Streptomyces sanglieri</name>
    <dbReference type="NCBI Taxonomy" id="193460"/>
    <lineage>
        <taxon>Bacteria</taxon>
        <taxon>Bacillati</taxon>
        <taxon>Actinomycetota</taxon>
        <taxon>Actinomycetes</taxon>
        <taxon>Kitasatosporales</taxon>
        <taxon>Streptomycetaceae</taxon>
        <taxon>Streptomyces</taxon>
    </lineage>
</organism>
<dbReference type="EMBL" id="JBHTGL010000008">
    <property type="protein sequence ID" value="MFD0628075.1"/>
    <property type="molecule type" value="Genomic_DNA"/>
</dbReference>
<dbReference type="Gene3D" id="1.25.10.10">
    <property type="entry name" value="Leucine-rich Repeat Variant"/>
    <property type="match status" value="1"/>
</dbReference>
<reference evidence="2" key="1">
    <citation type="journal article" date="2019" name="Int. J. Syst. Evol. Microbiol.">
        <title>The Global Catalogue of Microorganisms (GCM) 10K type strain sequencing project: providing services to taxonomists for standard genome sequencing and annotation.</title>
        <authorList>
            <consortium name="The Broad Institute Genomics Platform"/>
            <consortium name="The Broad Institute Genome Sequencing Center for Infectious Disease"/>
            <person name="Wu L."/>
            <person name="Ma J."/>
        </authorList>
    </citation>
    <scope>NUCLEOTIDE SEQUENCE [LARGE SCALE GENOMIC DNA]</scope>
    <source>
        <strain evidence="2">JCM 12607</strain>
    </source>
</reference>
<dbReference type="SUPFAM" id="SSF48371">
    <property type="entry name" value="ARM repeat"/>
    <property type="match status" value="1"/>
</dbReference>
<keyword evidence="2" id="KW-1185">Reference proteome</keyword>
<dbReference type="Pfam" id="PF13646">
    <property type="entry name" value="HEAT_2"/>
    <property type="match status" value="2"/>
</dbReference>
<gene>
    <name evidence="1" type="ORF">ACFQ2K_41030</name>
</gene>
<comment type="caution">
    <text evidence="1">The sequence shown here is derived from an EMBL/GenBank/DDBJ whole genome shotgun (WGS) entry which is preliminary data.</text>
</comment>
<name>A0ABW2X2P5_9ACTN</name>
<evidence type="ECO:0000313" key="1">
    <source>
        <dbReference type="EMBL" id="MFD0628075.1"/>
    </source>
</evidence>
<sequence length="362" mass="38920">METDSVAELVTQALAALRAATDPDNPDDPDDRDDWHEYVPLLWRAAADGAAALPLGLELIGSDDPIEREAGCDLLRDTSNQHEAVRAGAATALVALAQRETEGRVLRSLARAIEMTYDPRAVPVLVSLAGHPDAEVREEVARSFAEVITGLPDGPDIRTLIGLTQDPDQHVRDWATFTLGVQAEVDSPAIRAALWERTADAHAETRTEAIRALACRHDPRAVPLLAGLLDNPEGAHVLTFSAAQITDVPEPPPALPEYEPGDDWVTDAVNACNPARRARLDAWAWELVSTLHRLRPDLDAAVSMERFGWGRSLGVAAASGPSDYDIEALLARADGDPTRAAELVAADLPRALPDTPPGPRPR</sequence>
<dbReference type="InterPro" id="IPR016024">
    <property type="entry name" value="ARM-type_fold"/>
</dbReference>
<dbReference type="Proteomes" id="UP001596915">
    <property type="component" value="Unassembled WGS sequence"/>
</dbReference>